<proteinExistence type="predicted"/>
<dbReference type="Pfam" id="PF10005">
    <property type="entry name" value="Zn_ribbon_DZR_6"/>
    <property type="match status" value="1"/>
</dbReference>
<gene>
    <name evidence="2" type="ORF">KL86PLE_30245</name>
</gene>
<protein>
    <recommendedName>
        <fullName evidence="1">Zinc-ribbon domain-containing protein</fullName>
    </recommendedName>
</protein>
<organism evidence="2">
    <name type="scientific">uncultured Pleomorphomonas sp</name>
    <dbReference type="NCBI Taxonomy" id="442121"/>
    <lineage>
        <taxon>Bacteria</taxon>
        <taxon>Pseudomonadati</taxon>
        <taxon>Pseudomonadota</taxon>
        <taxon>Alphaproteobacteria</taxon>
        <taxon>Hyphomicrobiales</taxon>
        <taxon>Pleomorphomonadaceae</taxon>
        <taxon>Pleomorphomonas</taxon>
        <taxon>environmental samples</taxon>
    </lineage>
</organism>
<accession>A0A212LEA3</accession>
<dbReference type="AlphaFoldDB" id="A0A212LEA3"/>
<dbReference type="Pfam" id="PF15887">
    <property type="entry name" value="Peptidase_Mx"/>
    <property type="match status" value="1"/>
</dbReference>
<dbReference type="Gene3D" id="3.40.390.70">
    <property type="match status" value="1"/>
</dbReference>
<feature type="domain" description="Zinc-ribbon" evidence="1">
    <location>
        <begin position="3"/>
        <end position="92"/>
    </location>
</feature>
<name>A0A212LEA3_9HYPH</name>
<sequence length="358" mass="39745">MRLFSCDNCGNTVHFDNGACVSCSRRLGYLPAGASMTSLEPSGDGWISPALGQAFAFCLNAEVGACNWLLPAERAGELCPACRHNRTIPAFSDDKAIDAFRRVVSAERHLFYSLLAWRLPIPDKTEDAEAGLAFDFLADEIGPDGAVVPVMTGHADGVITLSIAEADDAAREKRRVGLGEPYRTLLGHFRHEIGHYYWDRLVRDGGRLDAFRELFGDERQDYAEALERNYRDGPPADWQNRFVSSYAACHPWEDFAETFAHYIHMVDALETAHALGLAISPRVAAPEQLDLEVDFAPYRQKDFSALANAWPPLTVAINEINRSLGQRDFYPFVLSAEILSKLEFVHALVGLGDHRQTS</sequence>
<dbReference type="PIRSF" id="PIRSF012641">
    <property type="entry name" value="UCP012641"/>
    <property type="match status" value="1"/>
</dbReference>
<dbReference type="InterPro" id="IPR031321">
    <property type="entry name" value="UCP012641"/>
</dbReference>
<reference evidence="2" key="1">
    <citation type="submission" date="2016-08" db="EMBL/GenBank/DDBJ databases">
        <authorList>
            <person name="Seilhamer J.J."/>
        </authorList>
    </citation>
    <scope>NUCLEOTIDE SEQUENCE</scope>
    <source>
        <strain evidence="2">86</strain>
    </source>
</reference>
<evidence type="ECO:0000259" key="1">
    <source>
        <dbReference type="Pfam" id="PF10005"/>
    </source>
</evidence>
<dbReference type="EMBL" id="FMJD01000007">
    <property type="protein sequence ID" value="SCM75798.1"/>
    <property type="molecule type" value="Genomic_DNA"/>
</dbReference>
<dbReference type="InterPro" id="IPR011201">
    <property type="entry name" value="Zinc-ribbon_6_bact"/>
</dbReference>
<evidence type="ECO:0000313" key="2">
    <source>
        <dbReference type="EMBL" id="SCM75798.1"/>
    </source>
</evidence>
<dbReference type="RefSeq" id="WP_288196132.1">
    <property type="nucleotide sequence ID" value="NZ_LT608334.1"/>
</dbReference>